<dbReference type="AlphaFoldDB" id="A0A3N4HJP0"/>
<dbReference type="EMBL" id="ML119832">
    <property type="protein sequence ID" value="RPA73136.1"/>
    <property type="molecule type" value="Genomic_DNA"/>
</dbReference>
<proteinExistence type="predicted"/>
<keyword evidence="4" id="KW-1185">Reference proteome</keyword>
<dbReference type="InterPro" id="IPR009003">
    <property type="entry name" value="Peptidase_S1_PA"/>
</dbReference>
<feature type="region of interest" description="Disordered" evidence="2">
    <location>
        <begin position="1"/>
        <end position="63"/>
    </location>
</feature>
<dbReference type="SUPFAM" id="SSF50494">
    <property type="entry name" value="Trypsin-like serine proteases"/>
    <property type="match status" value="1"/>
</dbReference>
<feature type="region of interest" description="Disordered" evidence="2">
    <location>
        <begin position="183"/>
        <end position="215"/>
    </location>
</feature>
<dbReference type="Pfam" id="PF08192">
    <property type="entry name" value="Peptidase_S64"/>
    <property type="match status" value="1"/>
</dbReference>
<keyword evidence="1" id="KW-0175">Coiled coil</keyword>
<dbReference type="Proteomes" id="UP000275078">
    <property type="component" value="Unassembled WGS sequence"/>
</dbReference>
<dbReference type="InterPro" id="IPR012985">
    <property type="entry name" value="Peptidase_S64_Ssy5"/>
</dbReference>
<evidence type="ECO:0000313" key="3">
    <source>
        <dbReference type="EMBL" id="RPA73136.1"/>
    </source>
</evidence>
<feature type="coiled-coil region" evidence="1">
    <location>
        <begin position="255"/>
        <end position="289"/>
    </location>
</feature>
<sequence>MSTTETPATPRRRRTTEGSGDDEESPTKRLQRISVADSSPTKPRRRRSRRETPTRSRSVLTPSSPHLANFCPLLSRCILEELQTTQVPGHMFLSLSKPETVPAVDFLRLLRASGEVLQLLLSDPIVFKIADKYGAACFPAYTPKSQSLLVITTVAPVNKHDLDRISTKFNCAILLQVAIIGTSSSDGSDNEDSSDSDDPEAVLDPLSPGASIGQLGGRRAGSLGGLLEDREGVVYGETCAHVLKEVGMNAGHPGGKDTDDQREALEAQVEDERKEAAEALEMLEQARVAGVRTAKYAKAVELSQASVDAMEADIDLLAQPRDVGLVTVRYLGTSDVEDAAALSLEHLNKEAGLNRMKRDHSGLHADSLAELKDIKIGRVALSIDTALFRIHDDVNTRPTIKLRPENIFAAFTGIAEPEGDMAVQKLGKTTKHTTGTIAGRRYVMMPRSGQITFEFIATSSASADGFSAKGDSGGWVWCSKTKKVVAKIMGEFRGEILLKCSVLSSMPVCLAKLNEEFDGAGPLSLYQGCVSKRHIRKQATWNHNERILASALVSPSSYTQLE</sequence>
<evidence type="ECO:0000256" key="2">
    <source>
        <dbReference type="SAM" id="MobiDB-lite"/>
    </source>
</evidence>
<evidence type="ECO:0000313" key="4">
    <source>
        <dbReference type="Proteomes" id="UP000275078"/>
    </source>
</evidence>
<accession>A0A3N4HJP0</accession>
<organism evidence="3 4">
    <name type="scientific">Ascobolus immersus RN42</name>
    <dbReference type="NCBI Taxonomy" id="1160509"/>
    <lineage>
        <taxon>Eukaryota</taxon>
        <taxon>Fungi</taxon>
        <taxon>Dikarya</taxon>
        <taxon>Ascomycota</taxon>
        <taxon>Pezizomycotina</taxon>
        <taxon>Pezizomycetes</taxon>
        <taxon>Pezizales</taxon>
        <taxon>Ascobolaceae</taxon>
        <taxon>Ascobolus</taxon>
    </lineage>
</organism>
<reference evidence="3 4" key="1">
    <citation type="journal article" date="2018" name="Nat. Ecol. Evol.">
        <title>Pezizomycetes genomes reveal the molecular basis of ectomycorrhizal truffle lifestyle.</title>
        <authorList>
            <person name="Murat C."/>
            <person name="Payen T."/>
            <person name="Noel B."/>
            <person name="Kuo A."/>
            <person name="Morin E."/>
            <person name="Chen J."/>
            <person name="Kohler A."/>
            <person name="Krizsan K."/>
            <person name="Balestrini R."/>
            <person name="Da Silva C."/>
            <person name="Montanini B."/>
            <person name="Hainaut M."/>
            <person name="Levati E."/>
            <person name="Barry K.W."/>
            <person name="Belfiori B."/>
            <person name="Cichocki N."/>
            <person name="Clum A."/>
            <person name="Dockter R.B."/>
            <person name="Fauchery L."/>
            <person name="Guy J."/>
            <person name="Iotti M."/>
            <person name="Le Tacon F."/>
            <person name="Lindquist E.A."/>
            <person name="Lipzen A."/>
            <person name="Malagnac F."/>
            <person name="Mello A."/>
            <person name="Molinier V."/>
            <person name="Miyauchi S."/>
            <person name="Poulain J."/>
            <person name="Riccioni C."/>
            <person name="Rubini A."/>
            <person name="Sitrit Y."/>
            <person name="Splivallo R."/>
            <person name="Traeger S."/>
            <person name="Wang M."/>
            <person name="Zifcakova L."/>
            <person name="Wipf D."/>
            <person name="Zambonelli A."/>
            <person name="Paolocci F."/>
            <person name="Nowrousian M."/>
            <person name="Ottonello S."/>
            <person name="Baldrian P."/>
            <person name="Spatafora J.W."/>
            <person name="Henrissat B."/>
            <person name="Nagy L.G."/>
            <person name="Aury J.M."/>
            <person name="Wincker P."/>
            <person name="Grigoriev I.V."/>
            <person name="Bonfante P."/>
            <person name="Martin F.M."/>
        </authorList>
    </citation>
    <scope>NUCLEOTIDE SEQUENCE [LARGE SCALE GENOMIC DNA]</scope>
    <source>
        <strain evidence="3 4">RN42</strain>
    </source>
</reference>
<evidence type="ECO:0000256" key="1">
    <source>
        <dbReference type="SAM" id="Coils"/>
    </source>
</evidence>
<feature type="compositionally biased region" description="Acidic residues" evidence="2">
    <location>
        <begin position="188"/>
        <end position="201"/>
    </location>
</feature>
<name>A0A3N4HJP0_ASCIM</name>
<gene>
    <name evidence="3" type="ORF">BJ508DRAFT_366879</name>
</gene>
<protein>
    <submittedName>
        <fullName evidence="3">Uncharacterized protein</fullName>
    </submittedName>
</protein>